<reference evidence="2" key="1">
    <citation type="journal article" date="2021" name="Microbiol. Resour. Announc.">
        <title>LGAAP: Leishmaniinae Genome Assembly and Annotation Pipeline.</title>
        <authorList>
            <person name="Almutairi H."/>
            <person name="Urbaniak M.D."/>
            <person name="Bates M.D."/>
            <person name="Jariyapan N."/>
            <person name="Kwakye-Nuako G."/>
            <person name="Thomaz-Soccol V."/>
            <person name="Al-Salem W.S."/>
            <person name="Dillon R.J."/>
            <person name="Bates P.A."/>
            <person name="Gatherer D."/>
        </authorList>
    </citation>
    <scope>NUCLEOTIDE SEQUENCE [LARGE SCALE GENOMIC DNA]</scope>
</reference>
<dbReference type="RefSeq" id="XP_067065784.1">
    <property type="nucleotide sequence ID" value="XM_067209654.1"/>
</dbReference>
<protein>
    <submittedName>
        <fullName evidence="1">Uncharacterized protein</fullName>
    </submittedName>
</protein>
<evidence type="ECO:0000313" key="2">
    <source>
        <dbReference type="Proteomes" id="UP000674143"/>
    </source>
</evidence>
<gene>
    <name evidence="1" type="ORF">LSCM4_07776</name>
</gene>
<dbReference type="AlphaFoldDB" id="A0A836GSD5"/>
<comment type="caution">
    <text evidence="1">The sequence shown here is derived from an EMBL/GenBank/DDBJ whole genome shotgun (WGS) entry which is preliminary data.</text>
</comment>
<sequence>MRAAVPALPRRGAPFEVRGQRSRQRVPYVLFGEEPSALMAAAAARAQAMGAFRGDEGEVEGAVNATSAPSVVSSLKTSTAVAATATCGSAQRGDVGVPVSATATPPIELLAAAMMLVAPSAAARATTLATRIPLALERILLEALPKLYLAILVPALGV</sequence>
<dbReference type="Proteomes" id="UP000674143">
    <property type="component" value="Unassembled WGS sequence"/>
</dbReference>
<proteinExistence type="predicted"/>
<dbReference type="KEGG" id="loi:92363588"/>
<reference evidence="2" key="2">
    <citation type="journal article" date="2021" name="Sci. Data">
        <title>Chromosome-scale genome sequencing, assembly and annotation of six genomes from subfamily Leishmaniinae.</title>
        <authorList>
            <person name="Almutairi H."/>
            <person name="Urbaniak M.D."/>
            <person name="Bates M.D."/>
            <person name="Jariyapan N."/>
            <person name="Kwakye-Nuako G."/>
            <person name="Thomaz Soccol V."/>
            <person name="Al-Salem W.S."/>
            <person name="Dillon R.J."/>
            <person name="Bates P.A."/>
            <person name="Gatherer D."/>
        </authorList>
    </citation>
    <scope>NUCLEOTIDE SEQUENCE [LARGE SCALE GENOMIC DNA]</scope>
</reference>
<keyword evidence="2" id="KW-1185">Reference proteome</keyword>
<accession>A0A836GSD5</accession>
<organism evidence="1 2">
    <name type="scientific">Leishmania orientalis</name>
    <dbReference type="NCBI Taxonomy" id="2249476"/>
    <lineage>
        <taxon>Eukaryota</taxon>
        <taxon>Discoba</taxon>
        <taxon>Euglenozoa</taxon>
        <taxon>Kinetoplastea</taxon>
        <taxon>Metakinetoplastina</taxon>
        <taxon>Trypanosomatida</taxon>
        <taxon>Trypanosomatidae</taxon>
        <taxon>Leishmaniinae</taxon>
        <taxon>Leishmania</taxon>
    </lineage>
</organism>
<dbReference type="EMBL" id="JAFHLR010000006">
    <property type="protein sequence ID" value="KAG5487287.1"/>
    <property type="molecule type" value="Genomic_DNA"/>
</dbReference>
<evidence type="ECO:0000313" key="1">
    <source>
        <dbReference type="EMBL" id="KAG5487287.1"/>
    </source>
</evidence>
<dbReference type="GeneID" id="92363588"/>
<name>A0A836GSD5_9TRYP</name>